<reference evidence="7" key="1">
    <citation type="journal article" date="2015" name="MBio">
        <title>Genome-Resolved Metagenomic Analysis Reveals Roles for Candidate Phyla and Other Microbial Community Members in Biogeochemical Transformations in Oil Reservoirs.</title>
        <authorList>
            <person name="Hu P."/>
            <person name="Tom L."/>
            <person name="Singh A."/>
            <person name="Thomas B.C."/>
            <person name="Baker B.J."/>
            <person name="Piceno Y.M."/>
            <person name="Andersen G.L."/>
            <person name="Banfield J.F."/>
        </authorList>
    </citation>
    <scope>NUCLEOTIDE SEQUENCE [LARGE SCALE GENOMIC DNA]</scope>
</reference>
<dbReference type="AlphaFoldDB" id="A0A101HZK0"/>
<dbReference type="GO" id="GO:0016787">
    <property type="term" value="F:hydrolase activity"/>
    <property type="evidence" value="ECO:0007669"/>
    <property type="project" value="UniProtKB-KW"/>
</dbReference>
<sequence>MEDQQKSELKRKVQKEGTEEIRTDEERFRDLTEMLPGMVFETDLNGNITFVNKKGAEMLGYTVEEIKGKTFWQIINSPEIKNIKTDVKNFLLRGKIYPQEFYLIRKNQTLMPVEIYGSSIKDNKGELIGFRGIILDITFRKEYENKIRYLSFHDKLTGLYNRAYFEEELQRLNHSRNLPISIIIGDVNNLKMINDTFGHQHGDQLLCSIANVLKSCFRKSDIISRWGGDEFSIILPHTSKEKGIEIIDRINKECQRKSTLTLPLSISMGIATKVSASENINSIVREAEGKMYRYKILDKQAADSVLINSLEKALQEKKYETKEYCQDFIDCVLHFGESLGLEKNQLNELKLLAAICDIGKIAVSGEIILKKGWLSEEEWEEIKRHPEIGYRIARSSPELFNIADAILYHHEFWNGNGYPHRIKGEDIPLLARIIHIVNAYQAMTHERPYRRAMTEEDAIQELRKGQGSQFDPELTEKFITMIISPTSSKN</sequence>
<accession>A0A101HZK0</accession>
<organism evidence="6 7">
    <name type="scientific">candidate division TA06 bacterium 34_109</name>
    <dbReference type="NCBI Taxonomy" id="1635277"/>
    <lineage>
        <taxon>Bacteria</taxon>
        <taxon>Bacteria division TA06</taxon>
    </lineage>
</organism>
<dbReference type="Proteomes" id="UP000053467">
    <property type="component" value="Unassembled WGS sequence"/>
</dbReference>
<dbReference type="PANTHER" id="PTHR43155:SF2">
    <property type="entry name" value="CYCLIC DI-GMP PHOSPHODIESTERASE PA4108"/>
    <property type="match status" value="1"/>
</dbReference>
<evidence type="ECO:0000256" key="1">
    <source>
        <dbReference type="SAM" id="MobiDB-lite"/>
    </source>
</evidence>
<dbReference type="InterPro" id="IPR043128">
    <property type="entry name" value="Rev_trsase/Diguanyl_cyclase"/>
</dbReference>
<proteinExistence type="predicted"/>
<dbReference type="Pfam" id="PF00990">
    <property type="entry name" value="GGDEF"/>
    <property type="match status" value="1"/>
</dbReference>
<dbReference type="CDD" id="cd01949">
    <property type="entry name" value="GGDEF"/>
    <property type="match status" value="1"/>
</dbReference>
<protein>
    <submittedName>
        <fullName evidence="6">Diguanylate cyclase and metal dependent phosphohydrolase</fullName>
    </submittedName>
</protein>
<dbReference type="NCBIfam" id="TIGR00254">
    <property type="entry name" value="GGDEF"/>
    <property type="match status" value="1"/>
</dbReference>
<dbReference type="InterPro" id="IPR000700">
    <property type="entry name" value="PAS-assoc_C"/>
</dbReference>
<feature type="domain" description="PAS" evidence="2">
    <location>
        <begin position="24"/>
        <end position="94"/>
    </location>
</feature>
<dbReference type="SUPFAM" id="SSF109604">
    <property type="entry name" value="HD-domain/PDEase-like"/>
    <property type="match status" value="1"/>
</dbReference>
<dbReference type="Pfam" id="PF13487">
    <property type="entry name" value="HD_5"/>
    <property type="match status" value="1"/>
</dbReference>
<dbReference type="InterPro" id="IPR003607">
    <property type="entry name" value="HD/PDEase_dom"/>
</dbReference>
<dbReference type="SUPFAM" id="SSF55785">
    <property type="entry name" value="PYP-like sensor domain (PAS domain)"/>
    <property type="match status" value="1"/>
</dbReference>
<dbReference type="EMBL" id="LGGX01000037">
    <property type="protein sequence ID" value="KUK85880.1"/>
    <property type="molecule type" value="Genomic_DNA"/>
</dbReference>
<dbReference type="InterPro" id="IPR000160">
    <property type="entry name" value="GGDEF_dom"/>
</dbReference>
<dbReference type="PROSITE" id="PS51832">
    <property type="entry name" value="HD_GYP"/>
    <property type="match status" value="1"/>
</dbReference>
<dbReference type="PROSITE" id="PS50112">
    <property type="entry name" value="PAS"/>
    <property type="match status" value="1"/>
</dbReference>
<dbReference type="PROSITE" id="PS50887">
    <property type="entry name" value="GGDEF"/>
    <property type="match status" value="1"/>
</dbReference>
<dbReference type="InterPro" id="IPR029787">
    <property type="entry name" value="Nucleotide_cyclase"/>
</dbReference>
<name>A0A101HZK0_UNCT6</name>
<dbReference type="Gene3D" id="3.30.70.270">
    <property type="match status" value="1"/>
</dbReference>
<dbReference type="SUPFAM" id="SSF55073">
    <property type="entry name" value="Nucleotide cyclase"/>
    <property type="match status" value="1"/>
</dbReference>
<feature type="region of interest" description="Disordered" evidence="1">
    <location>
        <begin position="1"/>
        <end position="20"/>
    </location>
</feature>
<dbReference type="NCBIfam" id="TIGR00229">
    <property type="entry name" value="sensory_box"/>
    <property type="match status" value="1"/>
</dbReference>
<dbReference type="PANTHER" id="PTHR43155">
    <property type="entry name" value="CYCLIC DI-GMP PHOSPHODIESTERASE PA4108-RELATED"/>
    <property type="match status" value="1"/>
</dbReference>
<evidence type="ECO:0000313" key="7">
    <source>
        <dbReference type="Proteomes" id="UP000053467"/>
    </source>
</evidence>
<evidence type="ECO:0000259" key="3">
    <source>
        <dbReference type="PROSITE" id="PS50113"/>
    </source>
</evidence>
<comment type="caution">
    <text evidence="6">The sequence shown here is derived from an EMBL/GenBank/DDBJ whole genome shotgun (WGS) entry which is preliminary data.</text>
</comment>
<evidence type="ECO:0000313" key="6">
    <source>
        <dbReference type="EMBL" id="KUK85880.1"/>
    </source>
</evidence>
<gene>
    <name evidence="6" type="ORF">XE03_1839</name>
</gene>
<dbReference type="SMART" id="SM00267">
    <property type="entry name" value="GGDEF"/>
    <property type="match status" value="1"/>
</dbReference>
<dbReference type="CDD" id="cd00077">
    <property type="entry name" value="HDc"/>
    <property type="match status" value="1"/>
</dbReference>
<dbReference type="SMART" id="SM00086">
    <property type="entry name" value="PAC"/>
    <property type="match status" value="1"/>
</dbReference>
<dbReference type="SMART" id="SM00091">
    <property type="entry name" value="PAS"/>
    <property type="match status" value="1"/>
</dbReference>
<dbReference type="PROSITE" id="PS50113">
    <property type="entry name" value="PAC"/>
    <property type="match status" value="1"/>
</dbReference>
<dbReference type="CDD" id="cd00130">
    <property type="entry name" value="PAS"/>
    <property type="match status" value="1"/>
</dbReference>
<evidence type="ECO:0000259" key="5">
    <source>
        <dbReference type="PROSITE" id="PS51832"/>
    </source>
</evidence>
<feature type="domain" description="PAC" evidence="3">
    <location>
        <begin position="97"/>
        <end position="149"/>
    </location>
</feature>
<dbReference type="Gene3D" id="1.10.3210.10">
    <property type="entry name" value="Hypothetical protein af1432"/>
    <property type="match status" value="1"/>
</dbReference>
<evidence type="ECO:0000259" key="4">
    <source>
        <dbReference type="PROSITE" id="PS50887"/>
    </source>
</evidence>
<feature type="domain" description="GGDEF" evidence="4">
    <location>
        <begin position="178"/>
        <end position="310"/>
    </location>
</feature>
<dbReference type="InterPro" id="IPR035965">
    <property type="entry name" value="PAS-like_dom_sf"/>
</dbReference>
<evidence type="ECO:0000259" key="2">
    <source>
        <dbReference type="PROSITE" id="PS50112"/>
    </source>
</evidence>
<feature type="domain" description="HD-GYP" evidence="5">
    <location>
        <begin position="299"/>
        <end position="490"/>
    </location>
</feature>
<dbReference type="InterPro" id="IPR000014">
    <property type="entry name" value="PAS"/>
</dbReference>
<dbReference type="InterPro" id="IPR001610">
    <property type="entry name" value="PAC"/>
</dbReference>
<dbReference type="Pfam" id="PF13426">
    <property type="entry name" value="PAS_9"/>
    <property type="match status" value="1"/>
</dbReference>
<keyword evidence="6" id="KW-0378">Hydrolase</keyword>
<dbReference type="Gene3D" id="3.30.450.20">
    <property type="entry name" value="PAS domain"/>
    <property type="match status" value="1"/>
</dbReference>
<dbReference type="InterPro" id="IPR037522">
    <property type="entry name" value="HD_GYP_dom"/>
</dbReference>